<organism evidence="14 15">
    <name type="scientific">Nocardioides islandensis</name>
    <dbReference type="NCBI Taxonomy" id="433663"/>
    <lineage>
        <taxon>Bacteria</taxon>
        <taxon>Bacillati</taxon>
        <taxon>Actinomycetota</taxon>
        <taxon>Actinomycetes</taxon>
        <taxon>Propionibacteriales</taxon>
        <taxon>Nocardioidaceae</taxon>
        <taxon>Nocardioides</taxon>
    </lineage>
</organism>
<keyword evidence="5" id="KW-0808">Transferase</keyword>
<reference evidence="14" key="1">
    <citation type="submission" date="2020-11" db="EMBL/GenBank/DDBJ databases">
        <title>Nocardioides sp. nov., isolated from Soil of Cynanchum wilfordii Hemsley rhizosphere.</title>
        <authorList>
            <person name="Lee J.-S."/>
            <person name="Suh M.K."/>
            <person name="Kim J.-S."/>
        </authorList>
    </citation>
    <scope>NUCLEOTIDE SEQUENCE</scope>
    <source>
        <strain evidence="14">KCTC 19275</strain>
    </source>
</reference>
<dbReference type="SUPFAM" id="SSF55874">
    <property type="entry name" value="ATPase domain of HSP90 chaperone/DNA topoisomerase II/histidine kinase"/>
    <property type="match status" value="1"/>
</dbReference>
<evidence type="ECO:0000259" key="13">
    <source>
        <dbReference type="PROSITE" id="PS50885"/>
    </source>
</evidence>
<sequence>MVLATTSAVVVAFVIPLCLLVRTMAQDRAMAAADQEARNVAILVASLPDGEQLAELVSALDARAAPSTGVLTAGGRQLGAGGLSADDPEVRRALAGEAFRVVDGSGGRTLLPVVGADGTAVVRTSVTPEQMRQGVVAAWTGILGLGLVLLLGTLVVSARLGRRVSDPLRAVAQTAHRLRAGDLAARATVAGTEETVELAAALNGLAERTTELLMSERAAVADLSHRLRTPVTALRLDAEAVENPALAQRMAEHVRTLQRSIDAIVTEARRPVRDVLAARCDGVGVLRDRTSFWRALAEEQDRPFTVRLPDHPVDVALAGEDLSDLVDVLIDNVFAHTPVATAVRLTAEPVGGRLRVEVADAGPGFPAGGPAADGRRLGTSGLGLEIVRRTALGCGGTFATGEAPEGGALVVVEVPVRS</sequence>
<dbReference type="Pfam" id="PF00512">
    <property type="entry name" value="HisKA"/>
    <property type="match status" value="1"/>
</dbReference>
<dbReference type="EC" id="2.7.13.3" evidence="3"/>
<dbReference type="Pfam" id="PF02518">
    <property type="entry name" value="HATPase_c"/>
    <property type="match status" value="1"/>
</dbReference>
<evidence type="ECO:0000256" key="8">
    <source>
        <dbReference type="ARBA" id="ARBA00022989"/>
    </source>
</evidence>
<keyword evidence="9" id="KW-0902">Two-component regulatory system</keyword>
<evidence type="ECO:0000256" key="4">
    <source>
        <dbReference type="ARBA" id="ARBA00022553"/>
    </source>
</evidence>
<evidence type="ECO:0000256" key="1">
    <source>
        <dbReference type="ARBA" id="ARBA00000085"/>
    </source>
</evidence>
<evidence type="ECO:0000256" key="2">
    <source>
        <dbReference type="ARBA" id="ARBA00004236"/>
    </source>
</evidence>
<dbReference type="Gene3D" id="1.10.287.130">
    <property type="match status" value="1"/>
</dbReference>
<keyword evidence="4" id="KW-0597">Phosphoprotein</keyword>
<dbReference type="PROSITE" id="PS50885">
    <property type="entry name" value="HAMP"/>
    <property type="match status" value="1"/>
</dbReference>
<proteinExistence type="predicted"/>
<evidence type="ECO:0000256" key="10">
    <source>
        <dbReference type="ARBA" id="ARBA00023136"/>
    </source>
</evidence>
<feature type="domain" description="HAMP" evidence="13">
    <location>
        <begin position="162"/>
        <end position="214"/>
    </location>
</feature>
<feature type="transmembrane region" description="Helical" evidence="11">
    <location>
        <begin position="136"/>
        <end position="156"/>
    </location>
</feature>
<dbReference type="InterPro" id="IPR005467">
    <property type="entry name" value="His_kinase_dom"/>
</dbReference>
<dbReference type="InterPro" id="IPR003594">
    <property type="entry name" value="HATPase_dom"/>
</dbReference>
<dbReference type="GO" id="GO:0005886">
    <property type="term" value="C:plasma membrane"/>
    <property type="evidence" value="ECO:0007669"/>
    <property type="project" value="UniProtKB-SubCell"/>
</dbReference>
<dbReference type="SMART" id="SM00387">
    <property type="entry name" value="HATPase_c"/>
    <property type="match status" value="1"/>
</dbReference>
<dbReference type="Proteomes" id="UP000640489">
    <property type="component" value="Unassembled WGS sequence"/>
</dbReference>
<evidence type="ECO:0000256" key="7">
    <source>
        <dbReference type="ARBA" id="ARBA00022777"/>
    </source>
</evidence>
<dbReference type="SUPFAM" id="SSF158472">
    <property type="entry name" value="HAMP domain-like"/>
    <property type="match status" value="1"/>
</dbReference>
<dbReference type="SUPFAM" id="SSF47384">
    <property type="entry name" value="Homodimeric domain of signal transducing histidine kinase"/>
    <property type="match status" value="1"/>
</dbReference>
<dbReference type="GO" id="GO:0000155">
    <property type="term" value="F:phosphorelay sensor kinase activity"/>
    <property type="evidence" value="ECO:0007669"/>
    <property type="project" value="InterPro"/>
</dbReference>
<comment type="catalytic activity">
    <reaction evidence="1">
        <text>ATP + protein L-histidine = ADP + protein N-phospho-L-histidine.</text>
        <dbReference type="EC" id="2.7.13.3"/>
    </reaction>
</comment>
<dbReference type="RefSeq" id="WP_194707645.1">
    <property type="nucleotide sequence ID" value="NZ_JADKPN010000009.1"/>
</dbReference>
<dbReference type="PANTHER" id="PTHR45436">
    <property type="entry name" value="SENSOR HISTIDINE KINASE YKOH"/>
    <property type="match status" value="1"/>
</dbReference>
<name>A0A930YF25_9ACTN</name>
<evidence type="ECO:0000256" key="3">
    <source>
        <dbReference type="ARBA" id="ARBA00012438"/>
    </source>
</evidence>
<dbReference type="PRINTS" id="PR00344">
    <property type="entry name" value="BCTRLSENSOR"/>
</dbReference>
<evidence type="ECO:0000259" key="12">
    <source>
        <dbReference type="PROSITE" id="PS50109"/>
    </source>
</evidence>
<dbReference type="Gene3D" id="1.10.8.500">
    <property type="entry name" value="HAMP domain in histidine kinase"/>
    <property type="match status" value="1"/>
</dbReference>
<comment type="subcellular location">
    <subcellularLocation>
        <location evidence="2">Cell membrane</location>
    </subcellularLocation>
</comment>
<comment type="caution">
    <text evidence="14">The sequence shown here is derived from an EMBL/GenBank/DDBJ whole genome shotgun (WGS) entry which is preliminary data.</text>
</comment>
<evidence type="ECO:0000313" key="15">
    <source>
        <dbReference type="Proteomes" id="UP000640489"/>
    </source>
</evidence>
<protein>
    <recommendedName>
        <fullName evidence="3">histidine kinase</fullName>
        <ecNumber evidence="3">2.7.13.3</ecNumber>
    </recommendedName>
</protein>
<dbReference type="InterPro" id="IPR003660">
    <property type="entry name" value="HAMP_dom"/>
</dbReference>
<evidence type="ECO:0000256" key="9">
    <source>
        <dbReference type="ARBA" id="ARBA00023012"/>
    </source>
</evidence>
<dbReference type="Gene3D" id="3.30.565.10">
    <property type="entry name" value="Histidine kinase-like ATPase, C-terminal domain"/>
    <property type="match status" value="1"/>
</dbReference>
<keyword evidence="7 14" id="KW-0418">Kinase</keyword>
<dbReference type="SMART" id="SM00304">
    <property type="entry name" value="HAMP"/>
    <property type="match status" value="1"/>
</dbReference>
<evidence type="ECO:0000256" key="5">
    <source>
        <dbReference type="ARBA" id="ARBA00022679"/>
    </source>
</evidence>
<dbReference type="EMBL" id="JADKPN010000009">
    <property type="protein sequence ID" value="MBF4764457.1"/>
    <property type="molecule type" value="Genomic_DNA"/>
</dbReference>
<dbReference type="SMART" id="SM00388">
    <property type="entry name" value="HisKA"/>
    <property type="match status" value="1"/>
</dbReference>
<dbReference type="CDD" id="cd00082">
    <property type="entry name" value="HisKA"/>
    <property type="match status" value="1"/>
</dbReference>
<dbReference type="InterPro" id="IPR004358">
    <property type="entry name" value="Sig_transdc_His_kin-like_C"/>
</dbReference>
<dbReference type="PANTHER" id="PTHR45436:SF5">
    <property type="entry name" value="SENSOR HISTIDINE KINASE TRCS"/>
    <property type="match status" value="1"/>
</dbReference>
<dbReference type="PROSITE" id="PS50109">
    <property type="entry name" value="HIS_KIN"/>
    <property type="match status" value="1"/>
</dbReference>
<evidence type="ECO:0000256" key="6">
    <source>
        <dbReference type="ARBA" id="ARBA00022692"/>
    </source>
</evidence>
<dbReference type="InterPro" id="IPR050428">
    <property type="entry name" value="TCS_sensor_his_kinase"/>
</dbReference>
<keyword evidence="6 11" id="KW-0812">Transmembrane</keyword>
<evidence type="ECO:0000256" key="11">
    <source>
        <dbReference type="SAM" id="Phobius"/>
    </source>
</evidence>
<dbReference type="InterPro" id="IPR003661">
    <property type="entry name" value="HisK_dim/P_dom"/>
</dbReference>
<dbReference type="InterPro" id="IPR036890">
    <property type="entry name" value="HATPase_C_sf"/>
</dbReference>
<keyword evidence="10 11" id="KW-0472">Membrane</keyword>
<evidence type="ECO:0000313" key="14">
    <source>
        <dbReference type="EMBL" id="MBF4764457.1"/>
    </source>
</evidence>
<dbReference type="Pfam" id="PF00672">
    <property type="entry name" value="HAMP"/>
    <property type="match status" value="1"/>
</dbReference>
<gene>
    <name evidence="14" type="ORF">ISU07_15090</name>
</gene>
<feature type="domain" description="Histidine kinase" evidence="12">
    <location>
        <begin position="222"/>
        <end position="418"/>
    </location>
</feature>
<dbReference type="CDD" id="cd06225">
    <property type="entry name" value="HAMP"/>
    <property type="match status" value="1"/>
</dbReference>
<keyword evidence="15" id="KW-1185">Reference proteome</keyword>
<dbReference type="InterPro" id="IPR036097">
    <property type="entry name" value="HisK_dim/P_sf"/>
</dbReference>
<keyword evidence="8 11" id="KW-1133">Transmembrane helix</keyword>
<dbReference type="AlphaFoldDB" id="A0A930YF25"/>
<accession>A0A930YF25</accession>